<feature type="domain" description="Bro-N" evidence="1">
    <location>
        <begin position="1"/>
        <end position="125"/>
    </location>
</feature>
<organism evidence="2 3">
    <name type="scientific">Clanis bilineata nucleopolyhedrovirus</name>
    <dbReference type="NCBI Taxonomy" id="1307957"/>
    <lineage>
        <taxon>Viruses</taxon>
        <taxon>Viruses incertae sedis</taxon>
        <taxon>Naldaviricetes</taxon>
        <taxon>Lefavirales</taxon>
        <taxon>Baculoviridae</taxon>
        <taxon>Alphabaculovirus</taxon>
        <taxon>Alphabaculovirus clabilineatae</taxon>
    </lineage>
</organism>
<dbReference type="OrthoDB" id="8240at10239"/>
<proteinExistence type="predicted"/>
<evidence type="ECO:0000313" key="3">
    <source>
        <dbReference type="Proteomes" id="UP000214353"/>
    </source>
</evidence>
<dbReference type="Proteomes" id="UP000214353">
    <property type="component" value="Segment"/>
</dbReference>
<dbReference type="EMBL" id="DQ504428">
    <property type="protein sequence ID" value="ABF47462.1"/>
    <property type="molecule type" value="Genomic_DNA"/>
</dbReference>
<dbReference type="InterPro" id="IPR003497">
    <property type="entry name" value="BRO_N_domain"/>
</dbReference>
<dbReference type="GeneID" id="5141927"/>
<dbReference type="Pfam" id="PF02498">
    <property type="entry name" value="Bro-N"/>
    <property type="match status" value="1"/>
</dbReference>
<accession>Q0N3Y1</accession>
<sequence>MHLTLYNFAGKNIKVRQLKIKDIKWFVFVHFIPVLEFSQYNAIKLVYNFVSLNNYKMLSSLTNFQVEDKYTDTHVGDSGEENNENDILLINEQGLTELLLISQCQYAKHFRYWLVNVLTSNTCIGVLKEFDMWLNEETNQQTLKTQVLQNKNDCVVYVITSELYKNVYKINCTYDINHKLKELDRHSVYDHTVVSIYETTDEMAHKLLRHLYDVYKSQRIRRDFFKMNKTQLFELHRRCMLFLNTNCTKIEEEQESEV</sequence>
<keyword evidence="3" id="KW-1185">Reference proteome</keyword>
<dbReference type="PROSITE" id="PS51750">
    <property type="entry name" value="BRO_N"/>
    <property type="match status" value="1"/>
</dbReference>
<protein>
    <submittedName>
        <fullName evidence="2">BRO-C</fullName>
    </submittedName>
</protein>
<name>Q0N3Y1_9ABAC</name>
<reference evidence="2 3" key="1">
    <citation type="journal article" date="2009" name="BMC Genomics">
        <title>Genomic sequence, organization and characteristics of a new nucleopolyhedrovirus isolated from Clanis bilineata larva.</title>
        <authorList>
            <person name="Zhu S.Y."/>
            <person name="Yi J.P."/>
            <person name="Shen W.D."/>
            <person name="Wang L.Q."/>
            <person name="He H.G."/>
            <person name="Wang Y."/>
            <person name="Li B."/>
            <person name="Wang W.B."/>
        </authorList>
    </citation>
    <scope>NUCLEOTIDE SEQUENCE [LARGE SCALE GENOMIC DNA]</scope>
    <source>
        <strain evidence="2">DZ1</strain>
    </source>
</reference>
<dbReference type="Pfam" id="PF13455">
    <property type="entry name" value="MUG113"/>
    <property type="match status" value="1"/>
</dbReference>
<dbReference type="RefSeq" id="YP_717659.1">
    <property type="nucleotide sequence ID" value="NC_008293.1"/>
</dbReference>
<evidence type="ECO:0000259" key="1">
    <source>
        <dbReference type="PROSITE" id="PS51750"/>
    </source>
</evidence>
<dbReference type="KEGG" id="vg:5141927"/>
<evidence type="ECO:0000313" key="2">
    <source>
        <dbReference type="EMBL" id="ABF47462.1"/>
    </source>
</evidence>